<feature type="transmembrane region" description="Helical" evidence="2">
    <location>
        <begin position="12"/>
        <end position="34"/>
    </location>
</feature>
<accession>A0A367KLC7</accession>
<evidence type="ECO:0000259" key="3">
    <source>
        <dbReference type="Pfam" id="PF25886"/>
    </source>
</evidence>
<feature type="transmembrane region" description="Helical" evidence="2">
    <location>
        <begin position="107"/>
        <end position="129"/>
    </location>
</feature>
<evidence type="ECO:0000256" key="2">
    <source>
        <dbReference type="SAM" id="Phobius"/>
    </source>
</evidence>
<dbReference type="PANTHER" id="PTHR31323:SF1">
    <property type="entry name" value="MECHANOSENSITIVE ION CHANNEL PROTEIN"/>
    <property type="match status" value="1"/>
</dbReference>
<organism evidence="4 5">
    <name type="scientific">Rhizopus stolonifer</name>
    <name type="common">Rhizopus nigricans</name>
    <dbReference type="NCBI Taxonomy" id="4846"/>
    <lineage>
        <taxon>Eukaryota</taxon>
        <taxon>Fungi</taxon>
        <taxon>Fungi incertae sedis</taxon>
        <taxon>Mucoromycota</taxon>
        <taxon>Mucoromycotina</taxon>
        <taxon>Mucoromycetes</taxon>
        <taxon>Mucorales</taxon>
        <taxon>Mucorineae</taxon>
        <taxon>Rhizopodaceae</taxon>
        <taxon>Rhizopus</taxon>
    </lineage>
</organism>
<keyword evidence="2" id="KW-0812">Transmembrane</keyword>
<name>A0A367KLC7_RHIST</name>
<dbReference type="OrthoDB" id="544685at2759"/>
<keyword evidence="2" id="KW-0472">Membrane</keyword>
<dbReference type="Proteomes" id="UP000253551">
    <property type="component" value="Unassembled WGS sequence"/>
</dbReference>
<feature type="compositionally biased region" description="Polar residues" evidence="1">
    <location>
        <begin position="199"/>
        <end position="226"/>
    </location>
</feature>
<comment type="caution">
    <text evidence="4">The sequence shown here is derived from an EMBL/GenBank/DDBJ whole genome shotgun (WGS) entry which is preliminary data.</text>
</comment>
<protein>
    <recommendedName>
        <fullName evidence="3">Mechanosensitive ion channel protein Msy1/2-like transmembrane domain-containing protein</fullName>
    </recommendedName>
</protein>
<dbReference type="GO" id="GO:0006874">
    <property type="term" value="P:intracellular calcium ion homeostasis"/>
    <property type="evidence" value="ECO:0007669"/>
    <property type="project" value="TreeGrafter"/>
</dbReference>
<reference evidence="4 5" key="1">
    <citation type="journal article" date="2018" name="G3 (Bethesda)">
        <title>Phylogenetic and Phylogenomic Definition of Rhizopus Species.</title>
        <authorList>
            <person name="Gryganskyi A.P."/>
            <person name="Golan J."/>
            <person name="Dolatabadi S."/>
            <person name="Mondo S."/>
            <person name="Robb S."/>
            <person name="Idnurm A."/>
            <person name="Muszewska A."/>
            <person name="Steczkiewicz K."/>
            <person name="Masonjones S."/>
            <person name="Liao H.L."/>
            <person name="Gajdeczka M.T."/>
            <person name="Anike F."/>
            <person name="Vuek A."/>
            <person name="Anishchenko I.M."/>
            <person name="Voigt K."/>
            <person name="de Hoog G.S."/>
            <person name="Smith M.E."/>
            <person name="Heitman J."/>
            <person name="Vilgalys R."/>
            <person name="Stajich J.E."/>
        </authorList>
    </citation>
    <scope>NUCLEOTIDE SEQUENCE [LARGE SCALE GENOMIC DNA]</scope>
    <source>
        <strain evidence="4 5">LSU 92-RS-03</strain>
    </source>
</reference>
<dbReference type="PANTHER" id="PTHR31323">
    <property type="entry name" value="MECHANOSENSITIVE ION CHANNEL PROTEIN MSY2"/>
    <property type="match status" value="1"/>
</dbReference>
<evidence type="ECO:0000313" key="4">
    <source>
        <dbReference type="EMBL" id="RCI03035.1"/>
    </source>
</evidence>
<evidence type="ECO:0000256" key="1">
    <source>
        <dbReference type="SAM" id="MobiDB-lite"/>
    </source>
</evidence>
<dbReference type="Pfam" id="PF25886">
    <property type="entry name" value="Msy1"/>
    <property type="match status" value="1"/>
</dbReference>
<feature type="region of interest" description="Disordered" evidence="1">
    <location>
        <begin position="175"/>
        <end position="226"/>
    </location>
</feature>
<keyword evidence="2" id="KW-1133">Transmembrane helix</keyword>
<gene>
    <name evidence="4" type="ORF">CU098_003374</name>
</gene>
<evidence type="ECO:0000313" key="5">
    <source>
        <dbReference type="Proteomes" id="UP000253551"/>
    </source>
</evidence>
<feature type="non-terminal residue" evidence="4">
    <location>
        <position position="241"/>
    </location>
</feature>
<keyword evidence="5" id="KW-1185">Reference proteome</keyword>
<proteinExistence type="predicted"/>
<dbReference type="InterPro" id="IPR058650">
    <property type="entry name" value="Msy1/2-like"/>
</dbReference>
<feature type="transmembrane region" description="Helical" evidence="2">
    <location>
        <begin position="55"/>
        <end position="79"/>
    </location>
</feature>
<feature type="compositionally biased region" description="Polar residues" evidence="1">
    <location>
        <begin position="180"/>
        <end position="192"/>
    </location>
</feature>
<dbReference type="AlphaFoldDB" id="A0A367KLC7"/>
<feature type="domain" description="Mechanosensitive ion channel protein Msy1/2-like transmembrane" evidence="3">
    <location>
        <begin position="3"/>
        <end position="136"/>
    </location>
</feature>
<sequence length="241" mass="28172">MTSYGLQLWFTWIAFMWCIGFMSQILVELIPWAIKKSMGYLRPQSTEVLRMRLSYYMALRIYIKLILISAWAWGSWAFIQDHVQLPLISSSPDAGDQYASKPQYTSVFYSIWECCFFATLFLFVEKFILQLIVTSFHKKAYGDRIKENDKALRILDRLKKMKRKNPQEFLLKRIRRKPKTNSGTNTTVPSRSHSMDENIPQQGKSIMTGNQQYNDGKSNVKFPSQNMDTLIAIPPLEDRVN</sequence>
<dbReference type="STRING" id="4846.A0A367KLC7"/>
<dbReference type="GO" id="GO:0005262">
    <property type="term" value="F:calcium channel activity"/>
    <property type="evidence" value="ECO:0007669"/>
    <property type="project" value="TreeGrafter"/>
</dbReference>
<dbReference type="EMBL" id="PJQM01001167">
    <property type="protein sequence ID" value="RCI03035.1"/>
    <property type="molecule type" value="Genomic_DNA"/>
</dbReference>